<name>A0AB38R5Z2_PARTM</name>
<evidence type="ECO:0000313" key="2">
    <source>
        <dbReference type="Proteomes" id="UP001058458"/>
    </source>
</evidence>
<proteinExistence type="predicted"/>
<gene>
    <name evidence="1" type="ORF">IMI45_20200</name>
</gene>
<geneLocation type="plasmid" evidence="1 2">
    <name>unnamed2</name>
</geneLocation>
<accession>A0AB38R5Z2</accession>
<evidence type="ECO:0000313" key="1">
    <source>
        <dbReference type="EMBL" id="UOE78422.1"/>
    </source>
</evidence>
<keyword evidence="1" id="KW-0614">Plasmid</keyword>
<organism evidence="1 2">
    <name type="scientific">Parageobacillus thermoglucosidasius</name>
    <name type="common">Geobacillus thermoglucosidasius</name>
    <dbReference type="NCBI Taxonomy" id="1426"/>
    <lineage>
        <taxon>Bacteria</taxon>
        <taxon>Bacillati</taxon>
        <taxon>Bacillota</taxon>
        <taxon>Bacilli</taxon>
        <taxon>Bacillales</taxon>
        <taxon>Anoxybacillaceae</taxon>
        <taxon>Parageobacillus</taxon>
    </lineage>
</organism>
<dbReference type="EMBL" id="CP063416">
    <property type="protein sequence ID" value="UOE78422.1"/>
    <property type="molecule type" value="Genomic_DNA"/>
</dbReference>
<reference evidence="1" key="1">
    <citation type="submission" date="2020-10" db="EMBL/GenBank/DDBJ databases">
        <authorList>
            <person name="Delgado J.A."/>
            <person name="Gonzalez J.M."/>
        </authorList>
    </citation>
    <scope>NUCLEOTIDE SEQUENCE</scope>
    <source>
        <strain evidence="1">23.6</strain>
        <plasmid evidence="1">unnamed2</plasmid>
    </source>
</reference>
<protein>
    <submittedName>
        <fullName evidence="1">Uncharacterized protein</fullName>
    </submittedName>
</protein>
<sequence>MRTTKIMGNKIAIVFLGGEFFMNIQMELFPSQKQIEEQRKLLQTLIELKADQIRESEFKNFFGTVEEVRDKQIEVNIKIKNFEQRVYQSFPWVF</sequence>
<dbReference type="Proteomes" id="UP001058458">
    <property type="component" value="Plasmid unnamed2"/>
</dbReference>
<dbReference type="AlphaFoldDB" id="A0AB38R5Z2"/>